<evidence type="ECO:0000313" key="3">
    <source>
        <dbReference type="Proteomes" id="UP000094056"/>
    </source>
</evidence>
<comment type="caution">
    <text evidence="2">The sequence shown here is derived from an EMBL/GenBank/DDBJ whole genome shotgun (WGS) entry which is preliminary data.</text>
</comment>
<dbReference type="AlphaFoldDB" id="A0A1E3XGV1"/>
<evidence type="ECO:0000313" key="2">
    <source>
        <dbReference type="EMBL" id="ODS34848.1"/>
    </source>
</evidence>
<organism evidence="2 3">
    <name type="scientific">Candidatus Scalindua rubra</name>
    <dbReference type="NCBI Taxonomy" id="1872076"/>
    <lineage>
        <taxon>Bacteria</taxon>
        <taxon>Pseudomonadati</taxon>
        <taxon>Planctomycetota</taxon>
        <taxon>Candidatus Brocadiia</taxon>
        <taxon>Candidatus Brocadiales</taxon>
        <taxon>Candidatus Scalinduaceae</taxon>
        <taxon>Candidatus Scalindua</taxon>
    </lineage>
</organism>
<reference evidence="2 3" key="1">
    <citation type="submission" date="2016-07" db="EMBL/GenBank/DDBJ databases">
        <title>Draft genome of Scalindua rubra, obtained from a brine-seawater interface in the Red Sea, sheds light on salt adaptation in anammox bacteria.</title>
        <authorList>
            <person name="Speth D.R."/>
            <person name="Lagkouvardos I."/>
            <person name="Wang Y."/>
            <person name="Qian P.-Y."/>
            <person name="Dutilh B.E."/>
            <person name="Jetten M.S."/>
        </authorList>
    </citation>
    <scope>NUCLEOTIDE SEQUENCE [LARGE SCALE GENOMIC DNA]</scope>
    <source>
        <strain evidence="2">BSI-1</strain>
    </source>
</reference>
<name>A0A1E3XGV1_9BACT</name>
<gene>
    <name evidence="2" type="ORF">SCARUB_00109</name>
</gene>
<protein>
    <recommendedName>
        <fullName evidence="1">DUF4143 domain-containing protein</fullName>
    </recommendedName>
</protein>
<evidence type="ECO:0000259" key="1">
    <source>
        <dbReference type="Pfam" id="PF13635"/>
    </source>
</evidence>
<dbReference type="PANTHER" id="PTHR43566">
    <property type="entry name" value="CONSERVED PROTEIN"/>
    <property type="match status" value="1"/>
</dbReference>
<dbReference type="InterPro" id="IPR025420">
    <property type="entry name" value="DUF4143"/>
</dbReference>
<dbReference type="PANTHER" id="PTHR43566:SF2">
    <property type="entry name" value="DUF4143 DOMAIN-CONTAINING PROTEIN"/>
    <property type="match status" value="1"/>
</dbReference>
<accession>A0A1E3XGV1</accession>
<feature type="domain" description="DUF4143" evidence="1">
    <location>
        <begin position="1"/>
        <end position="131"/>
    </location>
</feature>
<dbReference type="Proteomes" id="UP000094056">
    <property type="component" value="Unassembled WGS sequence"/>
</dbReference>
<proteinExistence type="predicted"/>
<dbReference type="Pfam" id="PF13635">
    <property type="entry name" value="DUF4143"/>
    <property type="match status" value="1"/>
</dbReference>
<dbReference type="EMBL" id="MAYW01000001">
    <property type="protein sequence ID" value="ODS34848.1"/>
    <property type="molecule type" value="Genomic_DNA"/>
</dbReference>
<sequence length="186" mass="21124">MIALRTGNILNFSELARDTGISVQTAKNYCSYLDLSFQTILLEPYFASTSKRLIKSPKAYMIDIGIQKVLSGQWDGMTGQQYESVIASELKKIISTLQPDWNLYHLRTFDGLEVDFLLVKDNKALAIEVKISDRVHPQDAKHLKHLESVTRIPHILKFVIYEGKEIQELQKGIWGIPAIIFFGPGE</sequence>